<dbReference type="PROSITE" id="PS00455">
    <property type="entry name" value="AMP_BINDING"/>
    <property type="match status" value="1"/>
</dbReference>
<evidence type="ECO:0000256" key="2">
    <source>
        <dbReference type="ARBA" id="ARBA00006432"/>
    </source>
</evidence>
<feature type="domain" description="AMP-dependent synthetase/ligase" evidence="5">
    <location>
        <begin position="75"/>
        <end position="460"/>
    </location>
</feature>
<comment type="similarity">
    <text evidence="2">Belongs to the ATP-dependent AMP-binding enzyme family.</text>
</comment>
<feature type="domain" description="AMP-binding enzyme C-terminal" evidence="6">
    <location>
        <begin position="511"/>
        <end position="587"/>
    </location>
</feature>
<evidence type="ECO:0000259" key="6">
    <source>
        <dbReference type="Pfam" id="PF13193"/>
    </source>
</evidence>
<evidence type="ECO:0000256" key="1">
    <source>
        <dbReference type="ARBA" id="ARBA00004275"/>
    </source>
</evidence>
<reference evidence="7" key="1">
    <citation type="submission" date="2013-05" db="EMBL/GenBank/DDBJ databases">
        <authorList>
            <person name="Yim A.K.Y."/>
            <person name="Chan T.F."/>
            <person name="Ji K.M."/>
            <person name="Liu X.Y."/>
            <person name="Zhou J.W."/>
            <person name="Li R.Q."/>
            <person name="Yang K.Y."/>
            <person name="Li J."/>
            <person name="Li M."/>
            <person name="Law P.T.W."/>
            <person name="Wu Y.L."/>
            <person name="Cai Z.L."/>
            <person name="Qin H."/>
            <person name="Bao Y."/>
            <person name="Leung R.K.K."/>
            <person name="Ng P.K.S."/>
            <person name="Zou J."/>
            <person name="Zhong X.J."/>
            <person name="Ran P.X."/>
            <person name="Zhong N.S."/>
            <person name="Liu Z.G."/>
            <person name="Tsui S.K.W."/>
        </authorList>
    </citation>
    <scope>NUCLEOTIDE SEQUENCE</scope>
    <source>
        <strain evidence="7">Derf</strain>
        <tissue evidence="7">Whole organism</tissue>
    </source>
</reference>
<dbReference type="SUPFAM" id="SSF56801">
    <property type="entry name" value="Acetyl-CoA synthetase-like"/>
    <property type="match status" value="1"/>
</dbReference>
<name>A0A922KW78_DERFA</name>
<gene>
    <name evidence="7" type="primary">OPCL1</name>
    <name evidence="7" type="ORF">DERF_014072</name>
</gene>
<dbReference type="EMBL" id="ASGP02000008">
    <property type="protein sequence ID" value="KAH9493315.1"/>
    <property type="molecule type" value="Genomic_DNA"/>
</dbReference>
<protein>
    <submittedName>
        <fullName evidence="7">4-coumarate--CoA ligase-like 5</fullName>
    </submittedName>
</protein>
<reference evidence="7" key="2">
    <citation type="journal article" date="2022" name="Res Sq">
        <title>Comparative Genomics Reveals Insights into the Divergent Evolution of Astigmatic Mites and Household Pest Adaptations.</title>
        <authorList>
            <person name="Xiong Q."/>
            <person name="Wan A.T.-Y."/>
            <person name="Liu X.-Y."/>
            <person name="Fung C.S.-H."/>
            <person name="Xiao X."/>
            <person name="Malainual N."/>
            <person name="Hou J."/>
            <person name="Wang L."/>
            <person name="Wang M."/>
            <person name="Yang K."/>
            <person name="Cui Y."/>
            <person name="Leung E."/>
            <person name="Nong W."/>
            <person name="Shin S.-K."/>
            <person name="Au S."/>
            <person name="Jeong K.Y."/>
            <person name="Chew F.T."/>
            <person name="Hui J."/>
            <person name="Leung T.F."/>
            <person name="Tungtrongchitr A."/>
            <person name="Zhong N."/>
            <person name="Liu Z."/>
            <person name="Tsui S."/>
        </authorList>
    </citation>
    <scope>NUCLEOTIDE SEQUENCE</scope>
    <source>
        <strain evidence="7">Derf</strain>
        <tissue evidence="7">Whole organism</tissue>
    </source>
</reference>
<evidence type="ECO:0000313" key="8">
    <source>
        <dbReference type="Proteomes" id="UP000790347"/>
    </source>
</evidence>
<dbReference type="PANTHER" id="PTHR24096:SF149">
    <property type="entry name" value="AMP-BINDING DOMAIN-CONTAINING PROTEIN-RELATED"/>
    <property type="match status" value="1"/>
</dbReference>
<keyword evidence="4" id="KW-0576">Peroxisome</keyword>
<organism evidence="7 8">
    <name type="scientific">Dermatophagoides farinae</name>
    <name type="common">American house dust mite</name>
    <dbReference type="NCBI Taxonomy" id="6954"/>
    <lineage>
        <taxon>Eukaryota</taxon>
        <taxon>Metazoa</taxon>
        <taxon>Ecdysozoa</taxon>
        <taxon>Arthropoda</taxon>
        <taxon>Chelicerata</taxon>
        <taxon>Arachnida</taxon>
        <taxon>Acari</taxon>
        <taxon>Acariformes</taxon>
        <taxon>Sarcoptiformes</taxon>
        <taxon>Astigmata</taxon>
        <taxon>Psoroptidia</taxon>
        <taxon>Analgoidea</taxon>
        <taxon>Pyroglyphidae</taxon>
        <taxon>Dermatophagoidinae</taxon>
        <taxon>Dermatophagoides</taxon>
    </lineage>
</organism>
<dbReference type="InterPro" id="IPR045851">
    <property type="entry name" value="AMP-bd_C_sf"/>
</dbReference>
<comment type="caution">
    <text evidence="7">The sequence shown here is derived from an EMBL/GenBank/DDBJ whole genome shotgun (WGS) entry which is preliminary data.</text>
</comment>
<keyword evidence="3 7" id="KW-0436">Ligase</keyword>
<dbReference type="InterPro" id="IPR020845">
    <property type="entry name" value="AMP-binding_CS"/>
</dbReference>
<dbReference type="Proteomes" id="UP000790347">
    <property type="component" value="Unassembled WGS sequence"/>
</dbReference>
<dbReference type="InterPro" id="IPR042099">
    <property type="entry name" value="ANL_N_sf"/>
</dbReference>
<dbReference type="InterPro" id="IPR025110">
    <property type="entry name" value="AMP-bd_C"/>
</dbReference>
<evidence type="ECO:0000313" key="7">
    <source>
        <dbReference type="EMBL" id="KAH9493315.1"/>
    </source>
</evidence>
<keyword evidence="8" id="KW-1185">Reference proteome</keyword>
<sequence>MPSSTTPTTTTQPPAKYDPLKLLAQIEIDNDQHIVRNVAPKTMPEFQTMAQFLDDSMKEMANTETIGLIDAEMNMKKLSYKDWYNQSKHFASSLINEYNLKKEETVVFHSENSLDYAITLIGTIFTGCTFTPVKAANGKFELTQQIKDSRGSILIIDCKKQLPILEGALRNEQYRQDILEHLRLIILMNENENDNNSAIIKNIETILKDSECKIDHVKQMINNGGDMAKIPHFPVDKDDHFVIIYTSGTTGTSKGAIHSNYSMLASIGKRMQNSANNDTNQNKMFDRFNQKYGLFWYPLSHVSGTFVLLSEIINCRTNVLVVNNQLERLLQLVSEYRVAFLSLSPKHVTQMAQNDYREQFDLSSVKMIPCGGSKIPLNCIENIQKKYKVLFIDGYGSTEFLGGIQNMEFMFGGKLKLGTVGRPSPGVEMKIIDLETGKSLPAEKQGEILIRGPQQFVGYLRNERATKETIDSDGWYHTGDVGYYDDEGYLYIVDRIKELFKFREWSVFPTEIEEFILKNPAVDSVCVVGVPHKVDGYHTRAYIQIRQGQSLSEKEIIDSVQENLGFQKRLRAGVQFVQHIPRTSIGKVERKYFRSLVKNELLTNEIE</sequence>
<dbReference type="Pfam" id="PF13193">
    <property type="entry name" value="AMP-binding_C"/>
    <property type="match status" value="1"/>
</dbReference>
<accession>A0A922KW78</accession>
<proteinExistence type="inferred from homology"/>
<evidence type="ECO:0000256" key="3">
    <source>
        <dbReference type="ARBA" id="ARBA00022598"/>
    </source>
</evidence>
<evidence type="ECO:0000259" key="5">
    <source>
        <dbReference type="Pfam" id="PF00501"/>
    </source>
</evidence>
<evidence type="ECO:0000256" key="4">
    <source>
        <dbReference type="ARBA" id="ARBA00023140"/>
    </source>
</evidence>
<dbReference type="GO" id="GO:0016405">
    <property type="term" value="F:CoA-ligase activity"/>
    <property type="evidence" value="ECO:0007669"/>
    <property type="project" value="TreeGrafter"/>
</dbReference>
<comment type="subcellular location">
    <subcellularLocation>
        <location evidence="1">Peroxisome</location>
    </subcellularLocation>
</comment>
<dbReference type="Gene3D" id="3.40.50.12780">
    <property type="entry name" value="N-terminal domain of ligase-like"/>
    <property type="match status" value="1"/>
</dbReference>
<dbReference type="InterPro" id="IPR000873">
    <property type="entry name" value="AMP-dep_synth/lig_dom"/>
</dbReference>
<dbReference type="Pfam" id="PF00501">
    <property type="entry name" value="AMP-binding"/>
    <property type="match status" value="1"/>
</dbReference>
<dbReference type="GO" id="GO:0005777">
    <property type="term" value="C:peroxisome"/>
    <property type="evidence" value="ECO:0007669"/>
    <property type="project" value="UniProtKB-SubCell"/>
</dbReference>
<dbReference type="Gene3D" id="3.30.300.30">
    <property type="match status" value="1"/>
</dbReference>
<dbReference type="PANTHER" id="PTHR24096">
    <property type="entry name" value="LONG-CHAIN-FATTY-ACID--COA LIGASE"/>
    <property type="match status" value="1"/>
</dbReference>
<dbReference type="AlphaFoldDB" id="A0A922KW78"/>